<keyword evidence="5" id="KW-0963">Cytoplasm</keyword>
<keyword evidence="10" id="KW-0175">Coiled coil</keyword>
<dbReference type="InParanoid" id="A0A6L2PJR7"/>
<keyword evidence="12" id="KW-0131">Cell cycle</keyword>
<evidence type="ECO:0000256" key="11">
    <source>
        <dbReference type="ARBA" id="ARBA00023212"/>
    </source>
</evidence>
<accession>A0A6L2PJR7</accession>
<evidence type="ECO:0000256" key="1">
    <source>
        <dbReference type="ARBA" id="ARBA00004186"/>
    </source>
</evidence>
<sequence>MPVNDPEQFDGMLLAMAQQHEGGVQELLDTIFSFLARKTDFYTGGGEGAGEKLVMAKFRKYEKQALDLHSKKKAEREDNEKKRKDRLVQKKKEEEIVDAKAEATITELTDDEALQLQKEIDKDKAASSENVSSVISSEKTEGETKAGSDEEEDPKEKGKLKPNSGNGCDLPNYRWTQTLSEIELRVPINVSFTLRPRDLIVDFQKRHLKCGVKGHPFVIDGELYNEIKLEESTWVLEDGKTVFITLEKVNKMEWWSRLVQTDPEISTRKINPEPSKLSDLDGETRGLVEKMMYDQRQRELGLPTSDEQKKQDIIKKFMEQHPEMDFSKYIEK</sequence>
<dbReference type="GO" id="GO:0030496">
    <property type="term" value="C:midbody"/>
    <property type="evidence" value="ECO:0007669"/>
    <property type="project" value="UniProtKB-SubCell"/>
</dbReference>
<evidence type="ECO:0000256" key="6">
    <source>
        <dbReference type="ARBA" id="ARBA00022553"/>
    </source>
</evidence>
<dbReference type="InterPro" id="IPR008978">
    <property type="entry name" value="HSP20-like_chaperone"/>
</dbReference>
<dbReference type="GO" id="GO:0005737">
    <property type="term" value="C:cytoplasm"/>
    <property type="evidence" value="ECO:0007669"/>
    <property type="project" value="TreeGrafter"/>
</dbReference>
<feature type="region of interest" description="Disordered" evidence="15">
    <location>
        <begin position="69"/>
        <end position="90"/>
    </location>
</feature>
<evidence type="ECO:0000256" key="9">
    <source>
        <dbReference type="ARBA" id="ARBA00022776"/>
    </source>
</evidence>
<comment type="similarity">
    <text evidence="3">Belongs to the nudC family.</text>
</comment>
<keyword evidence="7" id="KW-0132">Cell division</keyword>
<evidence type="ECO:0000256" key="12">
    <source>
        <dbReference type="ARBA" id="ARBA00023306"/>
    </source>
</evidence>
<evidence type="ECO:0000256" key="4">
    <source>
        <dbReference type="ARBA" id="ARBA00017641"/>
    </source>
</evidence>
<dbReference type="EMBL" id="BLKM01007732">
    <property type="protein sequence ID" value="GFG31432.1"/>
    <property type="molecule type" value="Genomic_DNA"/>
</dbReference>
<evidence type="ECO:0000259" key="16">
    <source>
        <dbReference type="PROSITE" id="PS51203"/>
    </source>
</evidence>
<evidence type="ECO:0000256" key="13">
    <source>
        <dbReference type="ARBA" id="ARBA00030427"/>
    </source>
</evidence>
<dbReference type="InterPro" id="IPR007052">
    <property type="entry name" value="CS_dom"/>
</dbReference>
<evidence type="ECO:0000313" key="17">
    <source>
        <dbReference type="EMBL" id="GFG31432.1"/>
    </source>
</evidence>
<dbReference type="Gene3D" id="2.60.40.790">
    <property type="match status" value="1"/>
</dbReference>
<comment type="caution">
    <text evidence="17">The sequence shown here is derived from an EMBL/GenBank/DDBJ whole genome shotgun (WGS) entry which is preliminary data.</text>
</comment>
<dbReference type="GO" id="GO:0051082">
    <property type="term" value="F:unfolded protein binding"/>
    <property type="evidence" value="ECO:0007669"/>
    <property type="project" value="TreeGrafter"/>
</dbReference>
<dbReference type="GO" id="GO:0005874">
    <property type="term" value="C:microtubule"/>
    <property type="evidence" value="ECO:0007669"/>
    <property type="project" value="UniProtKB-KW"/>
</dbReference>
<feature type="domain" description="CS" evidence="16">
    <location>
        <begin position="168"/>
        <end position="259"/>
    </location>
</feature>
<evidence type="ECO:0000256" key="5">
    <source>
        <dbReference type="ARBA" id="ARBA00022490"/>
    </source>
</evidence>
<dbReference type="GO" id="GO:0006457">
    <property type="term" value="P:protein folding"/>
    <property type="evidence" value="ECO:0007669"/>
    <property type="project" value="TreeGrafter"/>
</dbReference>
<dbReference type="InterPro" id="IPR037898">
    <property type="entry name" value="NudC_fam"/>
</dbReference>
<keyword evidence="11" id="KW-0206">Cytoskeleton</keyword>
<dbReference type="FunFam" id="2.60.40.790:FF:000001">
    <property type="entry name" value="Nuclear migration protein nudC"/>
    <property type="match status" value="1"/>
</dbReference>
<evidence type="ECO:0000256" key="2">
    <source>
        <dbReference type="ARBA" id="ARBA00004214"/>
    </source>
</evidence>
<gene>
    <name evidence="17" type="ORF">Cfor_09277</name>
</gene>
<keyword evidence="8" id="KW-0493">Microtubule</keyword>
<keyword evidence="18" id="KW-1185">Reference proteome</keyword>
<feature type="compositionally biased region" description="Basic and acidic residues" evidence="15">
    <location>
        <begin position="138"/>
        <end position="159"/>
    </location>
</feature>
<dbReference type="OrthoDB" id="416217at2759"/>
<keyword evidence="9" id="KW-0498">Mitosis</keyword>
<feature type="compositionally biased region" description="Low complexity" evidence="15">
    <location>
        <begin position="127"/>
        <end position="137"/>
    </location>
</feature>
<organism evidence="17 18">
    <name type="scientific">Coptotermes formosanus</name>
    <name type="common">Formosan subterranean termite</name>
    <dbReference type="NCBI Taxonomy" id="36987"/>
    <lineage>
        <taxon>Eukaryota</taxon>
        <taxon>Metazoa</taxon>
        <taxon>Ecdysozoa</taxon>
        <taxon>Arthropoda</taxon>
        <taxon>Hexapoda</taxon>
        <taxon>Insecta</taxon>
        <taxon>Pterygota</taxon>
        <taxon>Neoptera</taxon>
        <taxon>Polyneoptera</taxon>
        <taxon>Dictyoptera</taxon>
        <taxon>Blattodea</taxon>
        <taxon>Blattoidea</taxon>
        <taxon>Termitoidae</taxon>
        <taxon>Rhinotermitidae</taxon>
        <taxon>Coptotermes</taxon>
    </lineage>
</organism>
<reference evidence="18" key="1">
    <citation type="submission" date="2020-01" db="EMBL/GenBank/DDBJ databases">
        <title>Draft genome sequence of the Termite Coptotermes fromosanus.</title>
        <authorList>
            <person name="Itakura S."/>
            <person name="Yosikawa Y."/>
            <person name="Umezawa K."/>
        </authorList>
    </citation>
    <scope>NUCLEOTIDE SEQUENCE [LARGE SCALE GENOMIC DNA]</scope>
</reference>
<feature type="region of interest" description="Disordered" evidence="15">
    <location>
        <begin position="120"/>
        <end position="168"/>
    </location>
</feature>
<evidence type="ECO:0000256" key="7">
    <source>
        <dbReference type="ARBA" id="ARBA00022618"/>
    </source>
</evidence>
<evidence type="ECO:0000256" key="10">
    <source>
        <dbReference type="ARBA" id="ARBA00023054"/>
    </source>
</evidence>
<dbReference type="GO" id="GO:0005819">
    <property type="term" value="C:spindle"/>
    <property type="evidence" value="ECO:0007669"/>
    <property type="project" value="UniProtKB-SubCell"/>
</dbReference>
<dbReference type="AlphaFoldDB" id="A0A6L2PJR7"/>
<name>A0A6L2PJR7_COPFO</name>
<dbReference type="PANTHER" id="PTHR12356">
    <property type="entry name" value="NUCLEAR MOVEMENT PROTEIN NUDC"/>
    <property type="match status" value="1"/>
</dbReference>
<dbReference type="InterPro" id="IPR025934">
    <property type="entry name" value="NudC_N_dom"/>
</dbReference>
<dbReference type="FunCoup" id="A0A6L2PJR7">
    <property type="interactions" value="1671"/>
</dbReference>
<dbReference type="Pfam" id="PF16273">
    <property type="entry name" value="NuDC"/>
    <property type="match status" value="1"/>
</dbReference>
<dbReference type="GO" id="GO:0051301">
    <property type="term" value="P:cell division"/>
    <property type="evidence" value="ECO:0007669"/>
    <property type="project" value="UniProtKB-KW"/>
</dbReference>
<evidence type="ECO:0000256" key="8">
    <source>
        <dbReference type="ARBA" id="ARBA00022701"/>
    </source>
</evidence>
<dbReference type="CDD" id="cd06492">
    <property type="entry name" value="p23_mNUDC_like"/>
    <property type="match status" value="1"/>
</dbReference>
<comment type="subcellular location">
    <subcellularLocation>
        <location evidence="1">Cytoplasm</location>
        <location evidence="1">Cytoskeleton</location>
        <location evidence="1">Spindle</location>
    </subcellularLocation>
    <subcellularLocation>
        <location evidence="2">Midbody</location>
    </subcellularLocation>
</comment>
<proteinExistence type="inferred from homology"/>
<dbReference type="InterPro" id="IPR032572">
    <property type="entry name" value="NuDC"/>
</dbReference>
<protein>
    <recommendedName>
        <fullName evidence="4">Nuclear migration protein nudC</fullName>
    </recommendedName>
    <alternativeName>
        <fullName evidence="13">Nuclear distribution protein C homolog</fullName>
    </alternativeName>
</protein>
<dbReference type="Proteomes" id="UP000502823">
    <property type="component" value="Unassembled WGS sequence"/>
</dbReference>
<evidence type="ECO:0000313" key="18">
    <source>
        <dbReference type="Proteomes" id="UP000502823"/>
    </source>
</evidence>
<dbReference type="PANTHER" id="PTHR12356:SF3">
    <property type="entry name" value="NUCLEAR MIGRATION PROTEIN NUDC"/>
    <property type="match status" value="1"/>
</dbReference>
<dbReference type="Pfam" id="PF04969">
    <property type="entry name" value="CS"/>
    <property type="match status" value="1"/>
</dbReference>
<evidence type="ECO:0000256" key="14">
    <source>
        <dbReference type="ARBA" id="ARBA00046142"/>
    </source>
</evidence>
<keyword evidence="6" id="KW-0597">Phosphoprotein</keyword>
<evidence type="ECO:0000256" key="15">
    <source>
        <dbReference type="SAM" id="MobiDB-lite"/>
    </source>
</evidence>
<comment type="function">
    <text evidence="14">Plays a role in neurogenesis and neuronal migration. Necessary for correct formation of mitotic spindles and chromosome separation during mitosis. Necessary for cytokinesis and cell proliferation.</text>
</comment>
<dbReference type="PROSITE" id="PS51203">
    <property type="entry name" value="CS"/>
    <property type="match status" value="1"/>
</dbReference>
<evidence type="ECO:0000256" key="3">
    <source>
        <dbReference type="ARBA" id="ARBA00010513"/>
    </source>
</evidence>
<dbReference type="SUPFAM" id="SSF49764">
    <property type="entry name" value="HSP20-like chaperones"/>
    <property type="match status" value="1"/>
</dbReference>
<dbReference type="Pfam" id="PF14050">
    <property type="entry name" value="Nudc_N"/>
    <property type="match status" value="1"/>
</dbReference>